<accession>A0A8S2AZG7</accession>
<feature type="transmembrane region" description="Helical" evidence="10">
    <location>
        <begin position="2144"/>
        <end position="2167"/>
    </location>
</feature>
<feature type="compositionally biased region" description="Basic and acidic residues" evidence="9">
    <location>
        <begin position="269"/>
        <end position="294"/>
    </location>
</feature>
<proteinExistence type="inferred from homology"/>
<feature type="compositionally biased region" description="Basic and acidic residues" evidence="9">
    <location>
        <begin position="4579"/>
        <end position="4597"/>
    </location>
</feature>
<feature type="compositionally biased region" description="Basic and acidic residues" evidence="9">
    <location>
        <begin position="1204"/>
        <end position="1213"/>
    </location>
</feature>
<feature type="region of interest" description="Disordered" evidence="9">
    <location>
        <begin position="2411"/>
        <end position="2430"/>
    </location>
</feature>
<feature type="compositionally biased region" description="Low complexity" evidence="9">
    <location>
        <begin position="945"/>
        <end position="956"/>
    </location>
</feature>
<evidence type="ECO:0000313" key="13">
    <source>
        <dbReference type="Proteomes" id="UP000682877"/>
    </source>
</evidence>
<dbReference type="Gene3D" id="3.30.2410.10">
    <property type="entry name" value="Hect, E3 ligase catalytic domain"/>
    <property type="match status" value="1"/>
</dbReference>
<feature type="region of interest" description="Disordered" evidence="9">
    <location>
        <begin position="932"/>
        <end position="965"/>
    </location>
</feature>
<feature type="compositionally biased region" description="Polar residues" evidence="9">
    <location>
        <begin position="4679"/>
        <end position="4696"/>
    </location>
</feature>
<comment type="similarity">
    <text evidence="6">Belongs to the UPL family. TOM1/PTR1 subfamily.</text>
</comment>
<dbReference type="Pfam" id="PF14377">
    <property type="entry name" value="UBM"/>
    <property type="match status" value="3"/>
</dbReference>
<evidence type="ECO:0000256" key="8">
    <source>
        <dbReference type="SAM" id="Coils"/>
    </source>
</evidence>
<feature type="compositionally biased region" description="Basic and acidic residues" evidence="9">
    <location>
        <begin position="4462"/>
        <end position="4498"/>
    </location>
</feature>
<feature type="compositionally biased region" description="Polar residues" evidence="9">
    <location>
        <begin position="4407"/>
        <end position="4427"/>
    </location>
</feature>
<feature type="region of interest" description="Disordered" evidence="9">
    <location>
        <begin position="1202"/>
        <end position="1222"/>
    </location>
</feature>
<feature type="region of interest" description="Disordered" evidence="9">
    <location>
        <begin position="269"/>
        <end position="309"/>
    </location>
</feature>
<gene>
    <name evidence="12" type="ORF">AARE701A_LOCUS21063</name>
</gene>
<feature type="region of interest" description="Disordered" evidence="9">
    <location>
        <begin position="4671"/>
        <end position="4726"/>
    </location>
</feature>
<feature type="compositionally biased region" description="Polar residues" evidence="9">
    <location>
        <begin position="2417"/>
        <end position="2426"/>
    </location>
</feature>
<feature type="compositionally biased region" description="Basic and acidic residues" evidence="9">
    <location>
        <begin position="3866"/>
        <end position="3877"/>
    </location>
</feature>
<feature type="region of interest" description="Disordered" evidence="9">
    <location>
        <begin position="2245"/>
        <end position="2269"/>
    </location>
</feature>
<evidence type="ECO:0000256" key="2">
    <source>
        <dbReference type="ARBA" id="ARBA00004906"/>
    </source>
</evidence>
<feature type="region of interest" description="Disordered" evidence="9">
    <location>
        <begin position="1085"/>
        <end position="1108"/>
    </location>
</feature>
<dbReference type="CDD" id="cd00078">
    <property type="entry name" value="HECTc"/>
    <property type="match status" value="1"/>
</dbReference>
<dbReference type="GO" id="GO:0061630">
    <property type="term" value="F:ubiquitin protein ligase activity"/>
    <property type="evidence" value="ECO:0007669"/>
    <property type="project" value="UniProtKB-EC"/>
</dbReference>
<feature type="active site" description="Glycyl thioester intermediate" evidence="7">
    <location>
        <position position="2114"/>
    </location>
</feature>
<dbReference type="SMART" id="SM00119">
    <property type="entry name" value="HECTc"/>
    <property type="match status" value="1"/>
</dbReference>
<dbReference type="FunFam" id="3.30.2160.10:FF:000001">
    <property type="entry name" value="E3 ubiquitin-protein ligase NEDD4-like"/>
    <property type="match status" value="1"/>
</dbReference>
<sequence>MLRNNGEHRFGVISCLLSRTKDCCPVFDDTKNNLLSALLHVLALILHEDAGSREVALKAGIVRLVCDVLSKWDSGNIDKEKVKVPKWVTTGFLAIDRLLQQAEKLQSVFGSPQLVDVNDQKKLIEIACTCIRNQLPSETMHAVLQLCSTLTRKHSVAVCFLDFGGVQALLSLPSNSLFPGFDSVAASIIRHVLEDPQTLQQAMESEIKHALATLSNRHSNPRISPRNFLLNVNSVIARDPVTFIQAARSICQVEMVGERPYIVLVKEKEKSKEKEKDKDKAEKEKSQTSNDEKVATTPAPGSTKAPKVHRKPPQSFICVVELLLDSICTFIPPPKDDMVEGDSTLADMDIDLASTKGKGKAVAATPEEKEANSQDMSASLAKMVFILKLLSEMLLMYSSSIHIILRRDAEINSLRVGASVRSSEARKRIFSDIGSIFNDFIDTCNGFRPPVNEIQILIDLLSDMLSARSPTGSHISSEASATFVDVGLVRSLTRTLEVLDLDNVESPKAVTGIIKVLELVTKEHVHSADSNSKDDNANKSSDQMQSGRGDTIVVASQAVERMLGSNLDSMTADHVENFGGSNTYVGSEALTDDMEHDQDLDEGFAPAEDDYMQDAAEDARGLENGVGSLGIEFEMHTHSQENLDEEEDEEMSGDEGDEIDEDENDNEEEDEEDNDLEEDDVHHLPHHDTDQDDQDDQDDHELDDDEFEEEVLVEEDEEDDDDEDRVILRFEDGINGLNVLDHLEVLRDHRFSDETLHVMPVEVFGSRRQGRTTSIYSLLGRTSDGATPSQHPLLSGSASLPASQSQTENMRDLADGGRDSHSSSSSRLDAIFRSLRNGRQGHRLNLWADDSQQIVGSGASTVPQGLEDLLVSQLRRPSSDKPSDQNSSLLEHQSQAESGRSEEATIGPEIPAENAIGNGGANVSAPSVVSLDASTRPDTQATANESVSSPQSQSVEMQYDQNDSTIRDVEAVSQESGGSGATLGESLRSLDVEIGSADGHDDGAERHEIQPAMRSRRANLSLVPSSAGREASLYSVTEVSENSGHDAEQDNPPAEQPVNRDVSSGSIDPAFLDALPEELRAEVLSAQQGQVPQPSTNEQQNSGDIDPEFLAALPPDIRAEVLAQQQAQRLHQSQELEGQPVEMDTVSIIATFPSELREEVLLTSSDAILANLTPALVAEANMLRERFAHRYHNRTLFGMHPRLRRGEPSRRGEGVLSGNEGVASRRSAGKVIETDGAPLVNTEALQAMIRVLRIVQPLYKGPLQRLLLNLCSHGETRFSLVNTFMDMLMLDTRKPVNYPSVSEPPYRLYACQSNVTYSRPQHFDGVPPLVSRRVLETLTYLARNHMYVAKILLQSRLSLPSLRGSAPSDKAHGKAVVVSDDYIGSKQHEPESIAFALLLSLLNQPLYLRSVAHLEQLLNLLEVIIDNAERKSDSADRSDGSASQQQSTPQGLEVENNSENHDIISGSTGTITKPIDSSASSSTKAESECDVQSVLLNLPQSELCLLCSLLAREGLSDNAYTLVAEVLKKLVAIAPSHCHLFITELANAIQNLTRTAMSELHMFGEAVKALLSTTSSDGSAILRVLQALSSLMGSLITKGKNQPQNSEEHVAVLSQLSNINSALEPLWLELSNCICKIEGHSESATITISPSLSSTTRVAGVNQSLPAGAQNILPYIESFFVTSEKLHPSQSGSGHDFGVPMASEVEEQPKGPGPSSKVDEKYASFIRFSERHRKLLNAFIRQNPALLEKSFSLMLKVPRFIEFDNKRAYFRSKIKHQHDHHHSPLRISVRRAYILEDSYNQLRMRSTQELKGRLTVHFQGEEGIDAGGLTREWYQLLSRVIFDKGALLFTTVGNDSTFQPNPNSVYQTEHLSYFKFVGRVVGKALFDGQLLDVHFTRSFYKHILGVKVTYHDIEAIDPDYYKNLKWMLEHDISDVLDLTFSIDADEEKLILYEKTEVTDHELIPGGRNIKVTEENKHQYVDLVAEHRLTTAIRPQINAFLEGFSELILRDLISIFNDKELELLISGLPDIDLDDLRVNTEYSGYSPGSPVIQWFWEVVQGLSKEDKARLLQFVTGTSKVPLEGFSALQGISGAQKFQIHKAYGSVNHLPSAHTCFNQLDLPEYPSKEHLQERLLLAIHEASEGFGFAFLVMFIFTIAVIVALLWVFFKSLPWILRHSAGITLSFQFDGWNCLKDVTLHFKKGSIESIVVGEFKANLSQSLVELCATAFIQDPKVIFSICDLKVKTRPSNSSKSPRKPKTRKPSSGGKGKLMLFANIGRFFTLSMTNMVVQTPKATAEIKELELDLSKDRGSGNFFIKLYLLPIFVQIGEPHVTSIHSPEMNSDICLARQTSSKTSEGSSFHCEKLSFSCEFGHNRESSPSIKNVEVDLADAVLNLNEKLLLKKKSSTSAASTGEVIESSSGNTTSEKPPKQPVNVLVAKHAPKFPEKVLFDLSKLEIRFVHQEHDFSIANSITGFQLRSAKSQSGGDGKEDTCLDFVMELQEMHLFRESEVSVLEMTKFAVFSKVYCPIQESFPVRADVEIKLGGIMSNIIMTRFEPLLRLHFSRKKKMVLKEERPNIAKSETTGFKAVVWKCATSAPDVTVVIYSPGGSPIYQCGLDSFQVTANNMSNRGTVVQMELNELNLCMVDEHKGCLKESLFGLESDPGSLISIRKVKSEWGKKEGVLPEGDGSKGKQTLVVDVSEIGLLFSFRNVEALTVNAMSIQAYMKSLTGASNKNRQEKGAPRSKPSGRGTQLLKLNVERCSLNFAGDSSLENTVIDDPKRVNYGSQGGRIIISVSADGSPRTASVFSTLSKEHEKLKYIISFEILKFGFTLNKEIQSTQVELETAKAIYQEFLEEPHQVSRVTLCDIQNAKFVRRIGGGKEVSICSLFSASNIAVRWEPDVHISMVELGLRLKSLVLTQKLKQHGNKNPEEASTVTGDRQKEEPTTTPNSVDKKKKKESIFAVDVEMLSITAEAGDGVEAEVQIQSIFSENVGIGVLLEGFMLGFCGCRIVKSSRVQISRIPSMPSTSSSATPATGTPWDWIVQGVDIHICMPFRLQLRAIDDAVEEMLRALKLVTNAKTKLIFPIKKESSTPKKPGSKKVGRIRFGIRKLIFDIEEEPLQGWLDEHYHLMRKEAYELAIRSKFLDELISSGNQVPKTGGDESDSEKKLSFEGEEIDPQDPAIIQMMNEKLYKQSFSSYYKSCQSLRLSDGSGACKDGFQAGFKMSTSRTSLLSVSVTDLDLSLTAIGGGEAGMIEIVKKLDPLSEEKDIPFSRVYGSNLRLNTGTLAVQIRDYTFPLLSTALGKCEGCLVLAQQATAFQPQIIHDVYIGRWRKVTMLRSASGTTPAMKTYLDLPIHFQKGQISFGIGYEPVLADISYAFTVALRRANLSLKGPGLLQPPKKEKSLPWWDEMRNYIHGNVTLSFSETKWIVLATPDPYEKLDKLQMTSASVEIQQSDGRVHFSAEDIKIFFSSFEGLARHYPNSPICPSIYPFLEVPRFSLEVRMDWECESGSPLNHYLFALPNEGKARDKIYDPFRSTSLSLRWDFTLRPENPSVSAVDQTKKFGSESKPEKSSFSPPTINIGAHDLAWLIRFWNMNYLPPYKLRTFSRWPRFGVPRIPRSGNLSLDRVMTEYNLRLDVTPICIKHMTLDSNNPAKGLTFDMTKLKYEICFSRGNQDFTFECKRETLDPVYQGIDFHLPKAFLRRDQHCSKPAQMSRTSSLSGSTDRVTSDNGTSTSDGTEKHPDDGFLFSSDYFTIRRQAPKADPERLMVWKEEGKIYREKVDARSTKERQSEPEENSHSDPSDDDGYNVVIADNCQRIFVYGLKLLWNIENRDAVLSFAGGMSKAFQPPKPSPSRQYAQRKLLESSQKHSESEVSQDDPVKQPSTGNGNLASQSKEPAEVLSPSSEPTKTENFASFPLGATKTGDSNGSEEEGTRHFMVNVVEPQFNLHSEDINGRFLLAAASGRVLARSFHSVVHVAYDMIEKAAQNENDLNPENGTDMTWTRMEVSMMLEHVQAHVAPTDVDPGAGVQWLPKIRRSSPKAKRTGALLERVFMPCDMYFQYTRHKGVTPDLKVKPLKELTFNSRNITASMTSRQFQVMTDVLSNLLFARLPKAHNDSLKISGEEDDEVEEEIDEVVPDGIEEVELAKIELEEKERDRMMLLDDIRKLTQSESNSGNINLEKESDFWMITGGRPVLVERLRKVYLSVQQSRKTAYTALRTSVKNAAELRLLEKDKNKRPSSAMRISLQINKVIWSMVLDGKTFAEVEIDNMIYDFNRDYRDIGIAQFTTRYVVLRNCLPNAKCDTVLSAWNPPPEWGKKVMLQVDARQGAPKDGQAPYELFQVEIYPLKIHLTETMYTMMWEYIFPGEEQHSQRREEVWKVSTTSGSRRRKGSFAQEAAALLSQSDLGQGSKNQNLKSSTIRGSGRELRRTSSFDRSWEETVAESVATELVLSSMEHQSESSKGKLKDSKTTKAGRSVHEEKKGEKSLEDKKSRPQKIMQFQTIKISQVELLITYEGSRFVVNDMKLCMDTFHRVEFSGTWRRLFSRVKKHIIWGVLKSVTGMQMKKFKDKAHVPKDEIGLRDKDESGRSDQDSGAWVKRPGDNAGDGFVTSIRGIFNTQRRKAKKFVLRTMRGETEDSFPGEWSDNESDFSPFARQLTITKAKKLIRRHSKKFQNQNTTKGSKKPQLSPTLSPPKEEDQYESDSSSGSSAYEEFLDQNQI</sequence>
<feature type="compositionally biased region" description="Basic and acidic residues" evidence="9">
    <location>
        <begin position="680"/>
        <end position="689"/>
    </location>
</feature>
<feature type="domain" description="HECT" evidence="11">
    <location>
        <begin position="1806"/>
        <end position="2147"/>
    </location>
</feature>
<feature type="coiled-coil region" evidence="8">
    <location>
        <begin position="4149"/>
        <end position="4176"/>
    </location>
</feature>
<keyword evidence="8" id="KW-0175">Coiled coil</keyword>
<feature type="region of interest" description="Disordered" evidence="9">
    <location>
        <begin position="638"/>
        <end position="724"/>
    </location>
</feature>
<dbReference type="EMBL" id="LR999458">
    <property type="protein sequence ID" value="CAE6231147.1"/>
    <property type="molecule type" value="Genomic_DNA"/>
</dbReference>
<feature type="region of interest" description="Disordered" evidence="9">
    <location>
        <begin position="3711"/>
        <end position="3748"/>
    </location>
</feature>
<dbReference type="Gene3D" id="3.90.1750.10">
    <property type="entry name" value="Hect, E3 ligase catalytic domains"/>
    <property type="match status" value="1"/>
</dbReference>
<feature type="compositionally biased region" description="Basic and acidic residues" evidence="9">
    <location>
        <begin position="526"/>
        <end position="537"/>
    </location>
</feature>
<feature type="compositionally biased region" description="Polar residues" evidence="9">
    <location>
        <begin position="3887"/>
        <end position="3900"/>
    </location>
</feature>
<feature type="region of interest" description="Disordered" evidence="9">
    <location>
        <begin position="995"/>
        <end position="1068"/>
    </location>
</feature>
<feature type="region of interest" description="Disordered" evidence="9">
    <location>
        <begin position="4458"/>
        <end position="4499"/>
    </location>
</feature>
<feature type="region of interest" description="Disordered" evidence="9">
    <location>
        <begin position="3850"/>
        <end position="3937"/>
    </location>
</feature>
<dbReference type="InterPro" id="IPR045167">
    <property type="entry name" value="Hobbit"/>
</dbReference>
<feature type="compositionally biased region" description="Polar residues" evidence="9">
    <location>
        <begin position="3716"/>
        <end position="3730"/>
    </location>
</feature>
<keyword evidence="13" id="KW-1185">Reference proteome</keyword>
<reference evidence="12" key="1">
    <citation type="submission" date="2021-01" db="EMBL/GenBank/DDBJ databases">
        <authorList>
            <person name="Bezrukov I."/>
        </authorList>
    </citation>
    <scope>NUCLEOTIDE SEQUENCE</scope>
</reference>
<keyword evidence="10" id="KW-0472">Membrane</keyword>
<protein>
    <recommendedName>
        <fullName evidence="3">HECT-type E3 ubiquitin transferase</fullName>
        <ecNumber evidence="3">2.3.2.26</ecNumber>
    </recommendedName>
</protein>
<dbReference type="InterPro" id="IPR000569">
    <property type="entry name" value="HECT_dom"/>
</dbReference>
<feature type="compositionally biased region" description="Basic and acidic residues" evidence="9">
    <location>
        <begin position="998"/>
        <end position="1009"/>
    </location>
</feature>
<evidence type="ECO:0000259" key="11">
    <source>
        <dbReference type="PROSITE" id="PS50237"/>
    </source>
</evidence>
<evidence type="ECO:0000256" key="3">
    <source>
        <dbReference type="ARBA" id="ARBA00012485"/>
    </source>
</evidence>
<feature type="region of interest" description="Disordered" evidence="9">
    <location>
        <begin position="3560"/>
        <end position="3579"/>
    </location>
</feature>
<feature type="transmembrane region" description="Helical" evidence="10">
    <location>
        <begin position="2270"/>
        <end position="2289"/>
    </location>
</feature>
<feature type="compositionally biased region" description="Basic and acidic residues" evidence="9">
    <location>
        <begin position="4429"/>
        <end position="4439"/>
    </location>
</feature>
<comment type="catalytic activity">
    <reaction evidence="1">
        <text>S-ubiquitinyl-[E2 ubiquitin-conjugating enzyme]-L-cysteine + [acceptor protein]-L-lysine = [E2 ubiquitin-conjugating enzyme]-L-cysteine + N(6)-ubiquitinyl-[acceptor protein]-L-lysine.</text>
        <dbReference type="EC" id="2.3.2.26"/>
    </reaction>
</comment>
<feature type="compositionally biased region" description="Acidic residues" evidence="9">
    <location>
        <begin position="642"/>
        <end position="679"/>
    </location>
</feature>
<dbReference type="InterPro" id="IPR019441">
    <property type="entry name" value="FMP27/BLTP2/Hobbit_GFWDK_RBG"/>
</dbReference>
<feature type="compositionally biased region" description="Low complexity" evidence="9">
    <location>
        <begin position="792"/>
        <end position="806"/>
    </location>
</feature>
<feature type="region of interest" description="Disordered" evidence="9">
    <location>
        <begin position="1687"/>
        <end position="1718"/>
    </location>
</feature>
<dbReference type="Gene3D" id="3.30.2160.10">
    <property type="entry name" value="Hect, E3 ligase catalytic domain"/>
    <property type="match status" value="1"/>
</dbReference>
<name>A0A8S2AZG7_ARAAE</name>
<feature type="compositionally biased region" description="Polar residues" evidence="9">
    <location>
        <begin position="3907"/>
        <end position="3918"/>
    </location>
</feature>
<feature type="region of interest" description="Disordered" evidence="9">
    <location>
        <begin position="3786"/>
        <end position="3813"/>
    </location>
</feature>
<dbReference type="SUPFAM" id="SSF56204">
    <property type="entry name" value="Hect, E3 ligase catalytic domain"/>
    <property type="match status" value="1"/>
</dbReference>
<feature type="region of interest" description="Disordered" evidence="9">
    <location>
        <begin position="3155"/>
        <end position="3176"/>
    </location>
</feature>
<dbReference type="FunFam" id="3.30.2410.10:FF:000010">
    <property type="entry name" value="E3 ubiquitin-protein ligase UPL1"/>
    <property type="match status" value="1"/>
</dbReference>
<keyword evidence="10" id="KW-1133">Transmembrane helix</keyword>
<evidence type="ECO:0000256" key="6">
    <source>
        <dbReference type="ARBA" id="ARBA00034494"/>
    </source>
</evidence>
<evidence type="ECO:0000256" key="5">
    <source>
        <dbReference type="ARBA" id="ARBA00022786"/>
    </source>
</evidence>
<feature type="region of interest" description="Disordered" evidence="9">
    <location>
        <begin position="779"/>
        <end position="826"/>
    </location>
</feature>
<organism evidence="12 13">
    <name type="scientific">Arabidopsis arenosa</name>
    <name type="common">Sand rock-cress</name>
    <name type="synonym">Cardaminopsis arenosa</name>
    <dbReference type="NCBI Taxonomy" id="38785"/>
    <lineage>
        <taxon>Eukaryota</taxon>
        <taxon>Viridiplantae</taxon>
        <taxon>Streptophyta</taxon>
        <taxon>Embryophyta</taxon>
        <taxon>Tracheophyta</taxon>
        <taxon>Spermatophyta</taxon>
        <taxon>Magnoliopsida</taxon>
        <taxon>eudicotyledons</taxon>
        <taxon>Gunneridae</taxon>
        <taxon>Pentapetalae</taxon>
        <taxon>rosids</taxon>
        <taxon>malvids</taxon>
        <taxon>Brassicales</taxon>
        <taxon>Brassicaceae</taxon>
        <taxon>Camelineae</taxon>
        <taxon>Arabidopsis</taxon>
    </lineage>
</organism>
<evidence type="ECO:0000256" key="10">
    <source>
        <dbReference type="SAM" id="Phobius"/>
    </source>
</evidence>
<feature type="compositionally biased region" description="Basic and acidic residues" evidence="9">
    <location>
        <begin position="809"/>
        <end position="821"/>
    </location>
</feature>
<dbReference type="PANTHER" id="PTHR15678:SF8">
    <property type="entry name" value="PROTEIN KINKY POLLEN"/>
    <property type="match status" value="1"/>
</dbReference>
<feature type="region of interest" description="Disordered" evidence="9">
    <location>
        <begin position="875"/>
        <end position="904"/>
    </location>
</feature>
<keyword evidence="10" id="KW-0812">Transmembrane</keyword>
<feature type="region of interest" description="Disordered" evidence="9">
    <location>
        <begin position="526"/>
        <end position="549"/>
    </location>
</feature>
<feature type="compositionally biased region" description="Polar residues" evidence="9">
    <location>
        <begin position="884"/>
        <end position="898"/>
    </location>
</feature>
<evidence type="ECO:0000313" key="12">
    <source>
        <dbReference type="EMBL" id="CAE6231147.1"/>
    </source>
</evidence>
<dbReference type="Pfam" id="PF10344">
    <property type="entry name" value="Hobbit"/>
    <property type="match status" value="1"/>
</dbReference>
<dbReference type="InterPro" id="IPR035983">
    <property type="entry name" value="Hect_E3_ubiquitin_ligase"/>
</dbReference>
<feature type="region of interest" description="Disordered" evidence="9">
    <location>
        <begin position="1432"/>
        <end position="1479"/>
    </location>
</feature>
<dbReference type="FunFam" id="3.90.1750.10:FF:000026">
    <property type="entry name" value="E3 ubiquitin-protein ligase HACE1"/>
    <property type="match status" value="1"/>
</dbReference>
<feature type="compositionally biased region" description="Low complexity" evidence="9">
    <location>
        <begin position="4708"/>
        <end position="4718"/>
    </location>
</feature>
<dbReference type="SMART" id="SM01214">
    <property type="entry name" value="Fmp27_GFWDK"/>
    <property type="match status" value="1"/>
</dbReference>
<feature type="compositionally biased region" description="Acidic residues" evidence="9">
    <location>
        <begin position="690"/>
        <end position="724"/>
    </location>
</feature>
<evidence type="ECO:0000256" key="1">
    <source>
        <dbReference type="ARBA" id="ARBA00000885"/>
    </source>
</evidence>
<evidence type="ECO:0000256" key="4">
    <source>
        <dbReference type="ARBA" id="ARBA00022679"/>
    </source>
</evidence>
<dbReference type="PROSITE" id="PS50237">
    <property type="entry name" value="HECT"/>
    <property type="match status" value="1"/>
</dbReference>
<feature type="compositionally biased region" description="Basic and acidic residues" evidence="9">
    <location>
        <begin position="3563"/>
        <end position="3575"/>
    </location>
</feature>
<dbReference type="EC" id="2.3.2.26" evidence="3"/>
<dbReference type="Proteomes" id="UP000682877">
    <property type="component" value="Chromosome 8"/>
</dbReference>
<evidence type="ECO:0000256" key="9">
    <source>
        <dbReference type="SAM" id="MobiDB-lite"/>
    </source>
</evidence>
<feature type="compositionally biased region" description="Polar residues" evidence="9">
    <location>
        <begin position="932"/>
        <end position="944"/>
    </location>
</feature>
<dbReference type="InterPro" id="IPR025527">
    <property type="entry name" value="HUWE1/Rev1_UBM"/>
</dbReference>
<dbReference type="PANTHER" id="PTHR15678">
    <property type="entry name" value="ANTIGEN MLAA-22-RELATED"/>
    <property type="match status" value="1"/>
</dbReference>
<feature type="region of interest" description="Disordered" evidence="9">
    <location>
        <begin position="4379"/>
        <end position="4439"/>
    </location>
</feature>
<evidence type="ECO:0000256" key="7">
    <source>
        <dbReference type="PROSITE-ProRule" id="PRU00104"/>
    </source>
</evidence>
<dbReference type="FunFam" id="3.90.1750.10:FF:000003">
    <property type="entry name" value="E3 ubiquitin-protein ligase UPL1"/>
    <property type="match status" value="1"/>
</dbReference>
<keyword evidence="4" id="KW-0808">Transferase</keyword>
<dbReference type="Gene3D" id="6.10.250.1630">
    <property type="match status" value="1"/>
</dbReference>
<feature type="compositionally biased region" description="Polar residues" evidence="9">
    <location>
        <begin position="1085"/>
        <end position="1103"/>
    </location>
</feature>
<comment type="pathway">
    <text evidence="2">Protein modification; protein ubiquitination.</text>
</comment>
<dbReference type="Pfam" id="PF00632">
    <property type="entry name" value="HECT"/>
    <property type="match status" value="1"/>
</dbReference>
<feature type="region of interest" description="Disordered" evidence="9">
    <location>
        <begin position="4579"/>
        <end position="4607"/>
    </location>
</feature>
<feature type="compositionally biased region" description="Basic and acidic residues" evidence="9">
    <location>
        <begin position="3786"/>
        <end position="3806"/>
    </location>
</feature>
<keyword evidence="5 7" id="KW-0833">Ubl conjugation pathway</keyword>
<feature type="region of interest" description="Disordered" evidence="9">
    <location>
        <begin position="2925"/>
        <end position="2955"/>
    </location>
</feature>